<evidence type="ECO:0000313" key="1">
    <source>
        <dbReference type="EMBL" id="GJT80712.1"/>
    </source>
</evidence>
<comment type="caution">
    <text evidence="1">The sequence shown here is derived from an EMBL/GenBank/DDBJ whole genome shotgun (WGS) entry which is preliminary data.</text>
</comment>
<gene>
    <name evidence="1" type="ORF">Tco_1055054</name>
</gene>
<sequence length="192" mass="22229">MTRHTRHLKLEVCVDLFHCEFIDVGVDLLHCEVIELCVDLLHCEVIEVCVDLLHCEVIKVCVDLLHYEVIEVCVDLLHFEVIAVCVDLLHCEVITLRGIIWSSLHPLEESRPRNLVLCAREEMQILLSHLIFSFPGSSIKCSLSSSLISSIGMTRFSLDRHFFRFDTWKFVDDRQYSCPVEFRKLSKVTARS</sequence>
<evidence type="ECO:0000313" key="2">
    <source>
        <dbReference type="Proteomes" id="UP001151760"/>
    </source>
</evidence>
<protein>
    <submittedName>
        <fullName evidence="1">Uncharacterized protein</fullName>
    </submittedName>
</protein>
<organism evidence="1 2">
    <name type="scientific">Tanacetum coccineum</name>
    <dbReference type="NCBI Taxonomy" id="301880"/>
    <lineage>
        <taxon>Eukaryota</taxon>
        <taxon>Viridiplantae</taxon>
        <taxon>Streptophyta</taxon>
        <taxon>Embryophyta</taxon>
        <taxon>Tracheophyta</taxon>
        <taxon>Spermatophyta</taxon>
        <taxon>Magnoliopsida</taxon>
        <taxon>eudicotyledons</taxon>
        <taxon>Gunneridae</taxon>
        <taxon>Pentapetalae</taxon>
        <taxon>asterids</taxon>
        <taxon>campanulids</taxon>
        <taxon>Asterales</taxon>
        <taxon>Asteraceae</taxon>
        <taxon>Asteroideae</taxon>
        <taxon>Anthemideae</taxon>
        <taxon>Anthemidinae</taxon>
        <taxon>Tanacetum</taxon>
    </lineage>
</organism>
<dbReference type="Proteomes" id="UP001151760">
    <property type="component" value="Unassembled WGS sequence"/>
</dbReference>
<reference evidence="1" key="2">
    <citation type="submission" date="2022-01" db="EMBL/GenBank/DDBJ databases">
        <authorList>
            <person name="Yamashiro T."/>
            <person name="Shiraishi A."/>
            <person name="Satake H."/>
            <person name="Nakayama K."/>
        </authorList>
    </citation>
    <scope>NUCLEOTIDE SEQUENCE</scope>
</reference>
<proteinExistence type="predicted"/>
<name>A0ABQ5H0E3_9ASTR</name>
<keyword evidence="2" id="KW-1185">Reference proteome</keyword>
<reference evidence="1" key="1">
    <citation type="journal article" date="2022" name="Int. J. Mol. Sci.">
        <title>Draft Genome of Tanacetum Coccineum: Genomic Comparison of Closely Related Tanacetum-Family Plants.</title>
        <authorList>
            <person name="Yamashiro T."/>
            <person name="Shiraishi A."/>
            <person name="Nakayama K."/>
            <person name="Satake H."/>
        </authorList>
    </citation>
    <scope>NUCLEOTIDE SEQUENCE</scope>
</reference>
<dbReference type="EMBL" id="BQNB010019018">
    <property type="protein sequence ID" value="GJT80712.1"/>
    <property type="molecule type" value="Genomic_DNA"/>
</dbReference>
<accession>A0ABQ5H0E3</accession>